<organism evidence="3 4">
    <name type="scientific">Novosphingobium aquae</name>
    <dbReference type="NCBI Taxonomy" id="3133435"/>
    <lineage>
        <taxon>Bacteria</taxon>
        <taxon>Pseudomonadati</taxon>
        <taxon>Pseudomonadota</taxon>
        <taxon>Alphaproteobacteria</taxon>
        <taxon>Sphingomonadales</taxon>
        <taxon>Sphingomonadaceae</taxon>
        <taxon>Novosphingobium</taxon>
    </lineage>
</organism>
<dbReference type="InterPro" id="IPR036938">
    <property type="entry name" value="PAP2/HPO_sf"/>
</dbReference>
<reference evidence="3 4" key="1">
    <citation type="submission" date="2024-03" db="EMBL/GenBank/DDBJ databases">
        <authorList>
            <person name="Jo J.-H."/>
        </authorList>
    </citation>
    <scope>NUCLEOTIDE SEQUENCE [LARGE SCALE GENOMIC DNA]</scope>
    <source>
        <strain evidence="3 4">AS3R-12</strain>
    </source>
</reference>
<feature type="transmembrane region" description="Helical" evidence="1">
    <location>
        <begin position="108"/>
        <end position="125"/>
    </location>
</feature>
<dbReference type="RefSeq" id="WP_339966265.1">
    <property type="nucleotide sequence ID" value="NZ_JBBHJY010000003.1"/>
</dbReference>
<proteinExistence type="predicted"/>
<keyword evidence="1" id="KW-1133">Transmembrane helix</keyword>
<evidence type="ECO:0000313" key="4">
    <source>
        <dbReference type="Proteomes" id="UP001379235"/>
    </source>
</evidence>
<dbReference type="EMBL" id="JBBHJY010000003">
    <property type="protein sequence ID" value="MEJ6009939.1"/>
    <property type="molecule type" value="Genomic_DNA"/>
</dbReference>
<feature type="transmembrane region" description="Helical" evidence="1">
    <location>
        <begin position="206"/>
        <end position="225"/>
    </location>
</feature>
<sequence length="239" mass="25370">MDTPLPAETVILPKRGWQIDSRHAVLAGAMCWIAFALITWLVHSGRTGAFDDAGLRLFRGDGDLALAGSPAWAEAVRDITALGGGVLRTIVQLGAFVALFFLRLRREAVLMVVTILTGLAIELAIKDLVGRPRPSLVPHLVEAGGMSFPSGHSFNSALGFIAIALAFATYSVRRRVRWTLIGSAAVLSMLVASSRVALGVHYPSDVIAGWLGGAGWAFLAEALFYRPAKAIADAVPESP</sequence>
<accession>A0ABU8S8W4</accession>
<dbReference type="CDD" id="cd03392">
    <property type="entry name" value="PAP2_like_2"/>
    <property type="match status" value="1"/>
</dbReference>
<dbReference type="SMART" id="SM00014">
    <property type="entry name" value="acidPPc"/>
    <property type="match status" value="1"/>
</dbReference>
<feature type="transmembrane region" description="Helical" evidence="1">
    <location>
        <begin position="24"/>
        <end position="42"/>
    </location>
</feature>
<dbReference type="Proteomes" id="UP001379235">
    <property type="component" value="Unassembled WGS sequence"/>
</dbReference>
<dbReference type="Pfam" id="PF01569">
    <property type="entry name" value="PAP2"/>
    <property type="match status" value="1"/>
</dbReference>
<dbReference type="Gene3D" id="1.20.144.10">
    <property type="entry name" value="Phosphatidic acid phosphatase type 2/haloperoxidase"/>
    <property type="match status" value="1"/>
</dbReference>
<feature type="transmembrane region" description="Helical" evidence="1">
    <location>
        <begin position="179"/>
        <end position="200"/>
    </location>
</feature>
<name>A0ABU8S8W4_9SPHN</name>
<evidence type="ECO:0000259" key="2">
    <source>
        <dbReference type="SMART" id="SM00014"/>
    </source>
</evidence>
<dbReference type="SUPFAM" id="SSF48317">
    <property type="entry name" value="Acid phosphatase/Vanadium-dependent haloperoxidase"/>
    <property type="match status" value="1"/>
</dbReference>
<gene>
    <name evidence="3" type="ORF">WG900_08400</name>
</gene>
<dbReference type="PANTHER" id="PTHR14969:SF13">
    <property type="entry name" value="AT30094P"/>
    <property type="match status" value="1"/>
</dbReference>
<feature type="transmembrane region" description="Helical" evidence="1">
    <location>
        <begin position="79"/>
        <end position="101"/>
    </location>
</feature>
<dbReference type="InterPro" id="IPR000326">
    <property type="entry name" value="PAP2/HPO"/>
</dbReference>
<comment type="caution">
    <text evidence="3">The sequence shown here is derived from an EMBL/GenBank/DDBJ whole genome shotgun (WGS) entry which is preliminary data.</text>
</comment>
<feature type="transmembrane region" description="Helical" evidence="1">
    <location>
        <begin position="154"/>
        <end position="172"/>
    </location>
</feature>
<keyword evidence="1" id="KW-0472">Membrane</keyword>
<protein>
    <submittedName>
        <fullName evidence="3">Phosphatase PAP2 family protein</fullName>
    </submittedName>
</protein>
<keyword evidence="1" id="KW-0812">Transmembrane</keyword>
<evidence type="ECO:0000256" key="1">
    <source>
        <dbReference type="SAM" id="Phobius"/>
    </source>
</evidence>
<dbReference type="PANTHER" id="PTHR14969">
    <property type="entry name" value="SPHINGOSINE-1-PHOSPHATE PHOSPHOHYDROLASE"/>
    <property type="match status" value="1"/>
</dbReference>
<evidence type="ECO:0000313" key="3">
    <source>
        <dbReference type="EMBL" id="MEJ6009939.1"/>
    </source>
</evidence>
<feature type="domain" description="Phosphatidic acid phosphatase type 2/haloperoxidase" evidence="2">
    <location>
        <begin position="108"/>
        <end position="221"/>
    </location>
</feature>
<keyword evidence="4" id="KW-1185">Reference proteome</keyword>